<comment type="caution">
    <text evidence="6">The sequence shown here is derived from an EMBL/GenBank/DDBJ whole genome shotgun (WGS) entry which is preliminary data.</text>
</comment>
<feature type="domain" description="HMG box" evidence="5">
    <location>
        <begin position="124"/>
        <end position="215"/>
    </location>
</feature>
<dbReference type="InterPro" id="IPR009071">
    <property type="entry name" value="HMG_box_dom"/>
</dbReference>
<keyword evidence="2 3" id="KW-0539">Nucleus</keyword>
<gene>
    <name evidence="6" type="ORF">JKIAZH3_G2104</name>
</gene>
<protein>
    <recommendedName>
        <fullName evidence="5">HMG box domain-containing protein</fullName>
    </recommendedName>
</protein>
<evidence type="ECO:0000259" key="5">
    <source>
        <dbReference type="PROSITE" id="PS50118"/>
    </source>
</evidence>
<dbReference type="PANTHER" id="PTHR45789:SF2">
    <property type="entry name" value="FI18025P1"/>
    <property type="match status" value="1"/>
</dbReference>
<dbReference type="PANTHER" id="PTHR45789">
    <property type="entry name" value="FI18025P1"/>
    <property type="match status" value="1"/>
</dbReference>
<evidence type="ECO:0000256" key="4">
    <source>
        <dbReference type="SAM" id="MobiDB-lite"/>
    </source>
</evidence>
<reference evidence="6" key="1">
    <citation type="submission" date="2020-10" db="EMBL/GenBank/DDBJ databases">
        <authorList>
            <person name="Sedaghatjoo S."/>
        </authorList>
    </citation>
    <scope>NUCLEOTIDE SEQUENCE</scope>
    <source>
        <strain evidence="6">AZH3</strain>
    </source>
</reference>
<sequence>MTITISRPSTTQSGTAYGTDHLLAAHFPSLAAPGMPRETSTEQTLLSPAELLSFQNDPFRELSLPHPDPLVAGRLWPSPWPANDDQDRHPALSVSPSSGSHRHNSTLATDRCDAASSRASICHTPRLSNAWILYRAAKSNEFAKGKGGQRSVTNTGPRSKQANGRPGQREGPGKGALTRTFAEMWRHERADVRRWYEELAEQKKIEHKQQYPDYRYQPRRNRATCAKDEPAVDRQRAKRCPPQINGASLCRYPAEEHRPRAANLLTAPDSQLQSMTLSAPAGVVPPSSMAPQLHGSSSGLGAVPSEFQAESACSSWSFPSAGIAAHIVPGGGWHNLEDYPTLYSSQHIIPDTHLSVQSAGASTVTFFNNDLRATPSTTLRENDTSWDGAAGSGSAGSRSAATGIWSYRI</sequence>
<evidence type="ECO:0000313" key="7">
    <source>
        <dbReference type="Proteomes" id="UP000836402"/>
    </source>
</evidence>
<feature type="region of interest" description="Disordered" evidence="4">
    <location>
        <begin position="377"/>
        <end position="399"/>
    </location>
</feature>
<proteinExistence type="predicted"/>
<dbReference type="PROSITE" id="PS50118">
    <property type="entry name" value="HMG_BOX_2"/>
    <property type="match status" value="1"/>
</dbReference>
<dbReference type="InterPro" id="IPR036910">
    <property type="entry name" value="HMG_box_dom_sf"/>
</dbReference>
<evidence type="ECO:0000256" key="2">
    <source>
        <dbReference type="ARBA" id="ARBA00023242"/>
    </source>
</evidence>
<evidence type="ECO:0000313" key="6">
    <source>
        <dbReference type="EMBL" id="CAD6962146.1"/>
    </source>
</evidence>
<keyword evidence="7" id="KW-1185">Reference proteome</keyword>
<name>A0ABN7JDB0_9BASI</name>
<dbReference type="CDD" id="cd01389">
    <property type="entry name" value="HMG-box_ROX1-like"/>
    <property type="match status" value="1"/>
</dbReference>
<feature type="DNA-binding region" description="HMG box" evidence="3">
    <location>
        <begin position="124"/>
        <end position="215"/>
    </location>
</feature>
<dbReference type="EMBL" id="CAJHJG010007042">
    <property type="protein sequence ID" value="CAD6962146.1"/>
    <property type="molecule type" value="Genomic_DNA"/>
</dbReference>
<dbReference type="SMART" id="SM00398">
    <property type="entry name" value="HMG"/>
    <property type="match status" value="1"/>
</dbReference>
<feature type="region of interest" description="Disordered" evidence="4">
    <location>
        <begin position="77"/>
        <end position="106"/>
    </location>
</feature>
<dbReference type="InterPro" id="IPR051356">
    <property type="entry name" value="SOX/SOX-like_TF"/>
</dbReference>
<feature type="region of interest" description="Disordered" evidence="4">
    <location>
        <begin position="143"/>
        <end position="177"/>
    </location>
</feature>
<dbReference type="Proteomes" id="UP000836402">
    <property type="component" value="Unassembled WGS sequence"/>
</dbReference>
<feature type="compositionally biased region" description="Polar residues" evidence="4">
    <location>
        <begin position="150"/>
        <end position="162"/>
    </location>
</feature>
<accession>A0ABN7JDB0</accession>
<evidence type="ECO:0000256" key="1">
    <source>
        <dbReference type="ARBA" id="ARBA00023125"/>
    </source>
</evidence>
<organism evidence="6 7">
    <name type="scientific">Tilletia caries</name>
    <name type="common">wheat bunt fungus</name>
    <dbReference type="NCBI Taxonomy" id="13290"/>
    <lineage>
        <taxon>Eukaryota</taxon>
        <taxon>Fungi</taxon>
        <taxon>Dikarya</taxon>
        <taxon>Basidiomycota</taxon>
        <taxon>Ustilaginomycotina</taxon>
        <taxon>Exobasidiomycetes</taxon>
        <taxon>Tilletiales</taxon>
        <taxon>Tilletiaceae</taxon>
        <taxon>Tilletia</taxon>
    </lineage>
</organism>
<dbReference type="SUPFAM" id="SSF47095">
    <property type="entry name" value="HMG-box"/>
    <property type="match status" value="1"/>
</dbReference>
<evidence type="ECO:0000256" key="3">
    <source>
        <dbReference type="PROSITE-ProRule" id="PRU00267"/>
    </source>
</evidence>
<dbReference type="Gene3D" id="1.10.30.10">
    <property type="entry name" value="High mobility group box domain"/>
    <property type="match status" value="1"/>
</dbReference>
<keyword evidence="1 3" id="KW-0238">DNA-binding</keyword>